<name>A0A8H5LN84_9AGAR</name>
<feature type="region of interest" description="Disordered" evidence="1">
    <location>
        <begin position="1"/>
        <end position="90"/>
    </location>
</feature>
<sequence length="132" mass="13394">MIRALNDDNLPPERHEGSAPSQHRCNNANGHGSLSPSAQSDGGYTTSSGPSPIAASAAYCGHGLSPGLTVPLSEIDSSGHRHANSDSVSNIGYEVFGAGAARLSAKEREPYGNAGSSGRLAVSNYADGENGD</sequence>
<comment type="caution">
    <text evidence="2">The sequence shown here is derived from an EMBL/GenBank/DDBJ whole genome shotgun (WGS) entry which is preliminary data.</text>
</comment>
<keyword evidence="3" id="KW-1185">Reference proteome</keyword>
<evidence type="ECO:0000256" key="1">
    <source>
        <dbReference type="SAM" id="MobiDB-lite"/>
    </source>
</evidence>
<dbReference type="Proteomes" id="UP000559027">
    <property type="component" value="Unassembled WGS sequence"/>
</dbReference>
<feature type="compositionally biased region" description="Polar residues" evidence="1">
    <location>
        <begin position="19"/>
        <end position="46"/>
    </location>
</feature>
<gene>
    <name evidence="2" type="ORF">D9756_000030</name>
</gene>
<dbReference type="OrthoDB" id="3069887at2759"/>
<evidence type="ECO:0000313" key="3">
    <source>
        <dbReference type="Proteomes" id="UP000559027"/>
    </source>
</evidence>
<reference evidence="2 3" key="1">
    <citation type="journal article" date="2020" name="ISME J.">
        <title>Uncovering the hidden diversity of litter-decomposition mechanisms in mushroom-forming fungi.</title>
        <authorList>
            <person name="Floudas D."/>
            <person name="Bentzer J."/>
            <person name="Ahren D."/>
            <person name="Johansson T."/>
            <person name="Persson P."/>
            <person name="Tunlid A."/>
        </authorList>
    </citation>
    <scope>NUCLEOTIDE SEQUENCE [LARGE SCALE GENOMIC DNA]</scope>
    <source>
        <strain evidence="2 3">CBS 146.42</strain>
    </source>
</reference>
<feature type="region of interest" description="Disordered" evidence="1">
    <location>
        <begin position="108"/>
        <end position="132"/>
    </location>
</feature>
<feature type="compositionally biased region" description="Low complexity" evidence="1">
    <location>
        <begin position="47"/>
        <end position="58"/>
    </location>
</feature>
<protein>
    <submittedName>
        <fullName evidence="2">Uncharacterized protein</fullName>
    </submittedName>
</protein>
<evidence type="ECO:0000313" key="2">
    <source>
        <dbReference type="EMBL" id="KAF5363427.1"/>
    </source>
</evidence>
<organism evidence="2 3">
    <name type="scientific">Leucocoprinus leucothites</name>
    <dbReference type="NCBI Taxonomy" id="201217"/>
    <lineage>
        <taxon>Eukaryota</taxon>
        <taxon>Fungi</taxon>
        <taxon>Dikarya</taxon>
        <taxon>Basidiomycota</taxon>
        <taxon>Agaricomycotina</taxon>
        <taxon>Agaricomycetes</taxon>
        <taxon>Agaricomycetidae</taxon>
        <taxon>Agaricales</taxon>
        <taxon>Agaricineae</taxon>
        <taxon>Agaricaceae</taxon>
        <taxon>Leucocoprinus</taxon>
    </lineage>
</organism>
<dbReference type="EMBL" id="JAACJO010000001">
    <property type="protein sequence ID" value="KAF5363427.1"/>
    <property type="molecule type" value="Genomic_DNA"/>
</dbReference>
<dbReference type="AlphaFoldDB" id="A0A8H5LN84"/>
<accession>A0A8H5LN84</accession>
<proteinExistence type="predicted"/>